<dbReference type="STRING" id="286115.A0A507DSF9"/>
<feature type="region of interest" description="Disordered" evidence="1">
    <location>
        <begin position="292"/>
        <end position="487"/>
    </location>
</feature>
<feature type="compositionally biased region" description="Basic and acidic residues" evidence="1">
    <location>
        <begin position="319"/>
        <end position="329"/>
    </location>
</feature>
<evidence type="ECO:0000256" key="1">
    <source>
        <dbReference type="SAM" id="MobiDB-lite"/>
    </source>
</evidence>
<feature type="compositionally biased region" description="Basic and acidic residues" evidence="1">
    <location>
        <begin position="381"/>
        <end position="395"/>
    </location>
</feature>
<dbReference type="EMBL" id="QEAN01000011">
    <property type="protein sequence ID" value="TPX53898.1"/>
    <property type="molecule type" value="Genomic_DNA"/>
</dbReference>
<feature type="compositionally biased region" description="Basic and acidic residues" evidence="1">
    <location>
        <begin position="179"/>
        <end position="216"/>
    </location>
</feature>
<dbReference type="Proteomes" id="UP000317494">
    <property type="component" value="Unassembled WGS sequence"/>
</dbReference>
<name>A0A507DSF9_9FUNG</name>
<keyword evidence="4" id="KW-1185">Reference proteome</keyword>
<dbReference type="PANTHER" id="PTHR40132">
    <property type="entry name" value="PRE-MRNA-SPLICING FACTOR 38B"/>
    <property type="match status" value="1"/>
</dbReference>
<evidence type="ECO:0000313" key="5">
    <source>
        <dbReference type="Proteomes" id="UP000320475"/>
    </source>
</evidence>
<dbReference type="OrthoDB" id="2431475at2759"/>
<evidence type="ECO:0000313" key="3">
    <source>
        <dbReference type="EMBL" id="TPX53898.1"/>
    </source>
</evidence>
<dbReference type="Proteomes" id="UP000320475">
    <property type="component" value="Unassembled WGS sequence"/>
</dbReference>
<proteinExistence type="predicted"/>
<feature type="region of interest" description="Disordered" evidence="1">
    <location>
        <begin position="173"/>
        <end position="249"/>
    </location>
</feature>
<gene>
    <name evidence="2" type="ORF">SeLEV6574_g01174</name>
    <name evidence="3" type="ORF">SeMB42_g00544</name>
</gene>
<accession>A0A507DSF9</accession>
<feature type="compositionally biased region" description="Basic residues" evidence="1">
    <location>
        <begin position="396"/>
        <end position="405"/>
    </location>
</feature>
<feature type="compositionally biased region" description="Polar residues" evidence="1">
    <location>
        <begin position="219"/>
        <end position="229"/>
    </location>
</feature>
<dbReference type="AlphaFoldDB" id="A0A507DSF9"/>
<protein>
    <submittedName>
        <fullName evidence="3">Uncharacterized protein</fullName>
    </submittedName>
</protein>
<evidence type="ECO:0000313" key="4">
    <source>
        <dbReference type="Proteomes" id="UP000317494"/>
    </source>
</evidence>
<feature type="compositionally biased region" description="Basic residues" evidence="1">
    <location>
        <begin position="330"/>
        <end position="364"/>
    </location>
</feature>
<sequence>MDYLAHGKRLLSGQSATQSKDDAKPKGTTTALDGVVTSLVRAAIGGEALAEEDVDKYIAEMIMKEAQAKRKKFEEIGISAYTDAERTTFKPNKRFMKAVIQQTDNHNKALQRQIRDDASKRLREMRAGASSDAMADSDYISGIGDSGDKRQGKMRAWSDNFATDDAEMFAEEAIEPTDVLDRDEGRVGGDIRANKSGKEERTWQKRRKDDDHDHSSRQPSNPSKESTLISFMPPLRNSNSPAKAVRGRGGLGSLRLDKYFESDYNPRLDMDNFDESNLDVYVEALEDLATGGVSKNTSSDVVDGCNDVDVISMPKRSNTNHEDTDDGRWKHGKHSDGHKRKKESRKKHKKSKHSSARASRRKSRKQDEMKTTDDELDSEEREVRQREKLVKDMKKQVRRQSKVKIRSTSDDDSGDGDMTGKGGGRKKHGTRQDPSSSMSDTSDTDTRRRRKSTLKLKDDEDIGGFGRRRPQLSEQKARDDLPEDCPW</sequence>
<evidence type="ECO:0000313" key="2">
    <source>
        <dbReference type="EMBL" id="TPX49993.1"/>
    </source>
</evidence>
<dbReference type="PANTHER" id="PTHR40132:SF1">
    <property type="entry name" value="PRE-MRNA-SPLICING FACTOR 38B"/>
    <property type="match status" value="1"/>
</dbReference>
<comment type="caution">
    <text evidence="3">The sequence shown here is derived from an EMBL/GenBank/DDBJ whole genome shotgun (WGS) entry which is preliminary data.</text>
</comment>
<dbReference type="VEuPathDB" id="FungiDB:SeMB42_g00544"/>
<reference evidence="4 5" key="1">
    <citation type="journal article" date="2019" name="Sci. Rep.">
        <title>Comparative genomics of chytrid fungi reveal insights into the obligate biotrophic and pathogenic lifestyle of Synchytrium endobioticum.</title>
        <authorList>
            <person name="van de Vossenberg B.T.L.H."/>
            <person name="Warris S."/>
            <person name="Nguyen H.D.T."/>
            <person name="van Gent-Pelzer M.P.E."/>
            <person name="Joly D.L."/>
            <person name="van de Geest H.C."/>
            <person name="Bonants P.J.M."/>
            <person name="Smith D.S."/>
            <person name="Levesque C.A."/>
            <person name="van der Lee T.A.J."/>
        </authorList>
    </citation>
    <scope>NUCLEOTIDE SEQUENCE [LARGE SCALE GENOMIC DNA]</scope>
    <source>
        <strain evidence="2 5">LEV6574</strain>
        <strain evidence="3 4">MB42</strain>
    </source>
</reference>
<organism evidence="3 4">
    <name type="scientific">Synchytrium endobioticum</name>
    <dbReference type="NCBI Taxonomy" id="286115"/>
    <lineage>
        <taxon>Eukaryota</taxon>
        <taxon>Fungi</taxon>
        <taxon>Fungi incertae sedis</taxon>
        <taxon>Chytridiomycota</taxon>
        <taxon>Chytridiomycota incertae sedis</taxon>
        <taxon>Chytridiomycetes</taxon>
        <taxon>Synchytriales</taxon>
        <taxon>Synchytriaceae</taxon>
        <taxon>Synchytrium</taxon>
    </lineage>
</organism>
<dbReference type="EMBL" id="QEAM01000024">
    <property type="protein sequence ID" value="TPX49993.1"/>
    <property type="molecule type" value="Genomic_DNA"/>
</dbReference>